<evidence type="ECO:0000313" key="6">
    <source>
        <dbReference type="EMBL" id="TET82341.1"/>
    </source>
</evidence>
<dbReference type="CDD" id="cd00090">
    <property type="entry name" value="HTH_ARSR"/>
    <property type="match status" value="1"/>
</dbReference>
<evidence type="ECO:0000313" key="7">
    <source>
        <dbReference type="Proteomes" id="UP000315534"/>
    </source>
</evidence>
<evidence type="ECO:0000256" key="1">
    <source>
        <dbReference type="ARBA" id="ARBA00022723"/>
    </source>
</evidence>
<keyword evidence="2" id="KW-0560">Oxidoreductase</keyword>
<dbReference type="EMBL" id="SOIP01000142">
    <property type="protein sequence ID" value="TET82341.1"/>
    <property type="molecule type" value="Genomic_DNA"/>
</dbReference>
<evidence type="ECO:0000256" key="2">
    <source>
        <dbReference type="ARBA" id="ARBA00023002"/>
    </source>
</evidence>
<gene>
    <name evidence="6" type="ORF">E3J38_02305</name>
</gene>
<dbReference type="GO" id="GO:0016491">
    <property type="term" value="F:oxidoreductase activity"/>
    <property type="evidence" value="ECO:0007669"/>
    <property type="project" value="UniProtKB-KW"/>
</dbReference>
<comment type="caution">
    <text evidence="6">The sequence shown here is derived from an EMBL/GenBank/DDBJ whole genome shotgun (WGS) entry which is preliminary data.</text>
</comment>
<keyword evidence="1" id="KW-0479">Metal-binding</keyword>
<reference evidence="6 7" key="1">
    <citation type="submission" date="2019-03" db="EMBL/GenBank/DDBJ databases">
        <title>Metabolic potential of uncultured bacteria and archaea associated with petroleum seepage in deep-sea sediments.</title>
        <authorList>
            <person name="Dong X."/>
            <person name="Hubert C."/>
        </authorList>
    </citation>
    <scope>NUCLEOTIDE SEQUENCE [LARGE SCALE GENOMIC DNA]</scope>
    <source>
        <strain evidence="6">E29_bin36</strain>
    </source>
</reference>
<dbReference type="Gene3D" id="1.10.10.10">
    <property type="entry name" value="Winged helix-like DNA-binding domain superfamily/Winged helix DNA-binding domain"/>
    <property type="match status" value="1"/>
</dbReference>
<dbReference type="InterPro" id="IPR011991">
    <property type="entry name" value="ArsR-like_HTH"/>
</dbReference>
<organism evidence="6 7">
    <name type="scientific">candidate division TA06 bacterium</name>
    <dbReference type="NCBI Taxonomy" id="2250710"/>
    <lineage>
        <taxon>Bacteria</taxon>
        <taxon>Bacteria division TA06</taxon>
    </lineage>
</organism>
<protein>
    <submittedName>
        <fullName evidence="6">Hydrogenase iron-sulfur subunit</fullName>
    </submittedName>
</protein>
<dbReference type="Proteomes" id="UP000315534">
    <property type="component" value="Unassembled WGS sequence"/>
</dbReference>
<evidence type="ECO:0000256" key="4">
    <source>
        <dbReference type="ARBA" id="ARBA00023014"/>
    </source>
</evidence>
<dbReference type="Pfam" id="PF02662">
    <property type="entry name" value="FlpD"/>
    <property type="match status" value="1"/>
</dbReference>
<name>A0A523XSV7_UNCT6</name>
<proteinExistence type="predicted"/>
<evidence type="ECO:0000259" key="5">
    <source>
        <dbReference type="Pfam" id="PF02662"/>
    </source>
</evidence>
<accession>A0A523XSV7</accession>
<dbReference type="AlphaFoldDB" id="A0A523XSV7"/>
<dbReference type="GO" id="GO:0051536">
    <property type="term" value="F:iron-sulfur cluster binding"/>
    <property type="evidence" value="ECO:0007669"/>
    <property type="project" value="UniProtKB-KW"/>
</dbReference>
<feature type="domain" description="F420-non-reducing hydrogenase iron-sulfur subunit D" evidence="5">
    <location>
        <begin position="7"/>
        <end position="128"/>
    </location>
</feature>
<keyword evidence="3" id="KW-0408">Iron</keyword>
<dbReference type="SUPFAM" id="SSF46785">
    <property type="entry name" value="Winged helix' DNA-binding domain"/>
    <property type="match status" value="1"/>
</dbReference>
<evidence type="ECO:0000256" key="3">
    <source>
        <dbReference type="ARBA" id="ARBA00023004"/>
    </source>
</evidence>
<dbReference type="InterPro" id="IPR036390">
    <property type="entry name" value="WH_DNA-bd_sf"/>
</dbReference>
<keyword evidence="4" id="KW-0411">Iron-sulfur</keyword>
<sequence>MKFEPKILGFLCNWCAYAGADLAGVSRIQYPPNLRVVRVMCTGRIDPILVLEALANGVDGVIVMGCHPGECHYITGNYEAERKIKMLKKLIAPLGLEERLRLEWVSASEGARFAEVVRDFTNHIKVLGPSPLQKEKLDPKKLEGIQAAKKAAEDFRLRALVARERKIIEEGNVYGEEISQEKFDKIMDDALSAEYIRNRIYLLLEKEPMSIKHLSKRLELDNKHVLDHVVILRRRGLITVDRVEDMTPIYTALKR</sequence>
<dbReference type="InterPro" id="IPR003813">
    <property type="entry name" value="MvhD/FlpD"/>
</dbReference>
<dbReference type="InterPro" id="IPR036388">
    <property type="entry name" value="WH-like_DNA-bd_sf"/>
</dbReference>
<dbReference type="GO" id="GO:0046872">
    <property type="term" value="F:metal ion binding"/>
    <property type="evidence" value="ECO:0007669"/>
    <property type="project" value="UniProtKB-KW"/>
</dbReference>